<dbReference type="SUPFAM" id="SSF46785">
    <property type="entry name" value="Winged helix' DNA-binding domain"/>
    <property type="match status" value="1"/>
</dbReference>
<dbReference type="AlphaFoldDB" id="A0A2A4B1W9"/>
<keyword evidence="2" id="KW-0805">Transcription regulation</keyword>
<sequence>MRFKGLDLNLLVAFDALLAERSVSRAADRVNLSQPAMSNALTRLRRFFADDLLVASGKRMYPTPLAEALAPQVRAALGTMEGLIAASRHFDPATSARSFRIMASDYIATAVLFPLIARLAVEAPNVRIDLLLPSERRFELIESGGIDLLITLEPYLTPEMPSDALLEDEYVVVGRAGHPALGQPLSTEAMLAYPHVLVAIGEGRLPSFGDAYLERLGLSRRVAAVAPSFTPLPWLLIETDWLTLFQKRLATLLAARFDLSIAAPPVAIPPLAEMAQYHLTRRSDPGLRWLIERIRAAG</sequence>
<comment type="caution">
    <text evidence="6">The sequence shown here is derived from an EMBL/GenBank/DDBJ whole genome shotgun (WGS) entry which is preliminary data.</text>
</comment>
<evidence type="ECO:0000256" key="1">
    <source>
        <dbReference type="ARBA" id="ARBA00009437"/>
    </source>
</evidence>
<dbReference type="RefSeq" id="WP_096343425.1">
    <property type="nucleotide sequence ID" value="NZ_NWMW01000002.1"/>
</dbReference>
<gene>
    <name evidence="6" type="ORF">COC42_11210</name>
</gene>
<dbReference type="PROSITE" id="PS50931">
    <property type="entry name" value="HTH_LYSR"/>
    <property type="match status" value="1"/>
</dbReference>
<dbReference type="PANTHER" id="PTHR30118">
    <property type="entry name" value="HTH-TYPE TRANSCRIPTIONAL REGULATOR LEUO-RELATED"/>
    <property type="match status" value="1"/>
</dbReference>
<dbReference type="OrthoDB" id="8339333at2"/>
<evidence type="ECO:0000256" key="2">
    <source>
        <dbReference type="ARBA" id="ARBA00023015"/>
    </source>
</evidence>
<dbReference type="EMBL" id="NWMW01000002">
    <property type="protein sequence ID" value="PCD02047.1"/>
    <property type="molecule type" value="Genomic_DNA"/>
</dbReference>
<protein>
    <submittedName>
        <fullName evidence="6">LysR family transcriptional regulator</fullName>
    </submittedName>
</protein>
<dbReference type="InterPro" id="IPR036388">
    <property type="entry name" value="WH-like_DNA-bd_sf"/>
</dbReference>
<keyword evidence="3" id="KW-0238">DNA-binding</keyword>
<evidence type="ECO:0000313" key="7">
    <source>
        <dbReference type="Proteomes" id="UP000218366"/>
    </source>
</evidence>
<dbReference type="Pfam" id="PF00126">
    <property type="entry name" value="HTH_1"/>
    <property type="match status" value="1"/>
</dbReference>
<dbReference type="InterPro" id="IPR000847">
    <property type="entry name" value="LysR_HTH_N"/>
</dbReference>
<name>A0A2A4B1W9_9SPHN</name>
<dbReference type="GO" id="GO:0003677">
    <property type="term" value="F:DNA binding"/>
    <property type="evidence" value="ECO:0007669"/>
    <property type="project" value="UniProtKB-KW"/>
</dbReference>
<feature type="domain" description="HTH lysR-type" evidence="5">
    <location>
        <begin position="6"/>
        <end position="63"/>
    </location>
</feature>
<keyword evidence="4" id="KW-0804">Transcription</keyword>
<reference evidence="6 7" key="1">
    <citation type="submission" date="2017-09" db="EMBL/GenBank/DDBJ databases">
        <title>Sphingomonas spermidinifaciens 9NM-10, whole genome shotgun sequence.</title>
        <authorList>
            <person name="Feng G."/>
            <person name="Zhu H."/>
        </authorList>
    </citation>
    <scope>NUCLEOTIDE SEQUENCE [LARGE SCALE GENOMIC DNA]</scope>
    <source>
        <strain evidence="6 7">9NM-10</strain>
    </source>
</reference>
<dbReference type="SUPFAM" id="SSF53850">
    <property type="entry name" value="Periplasmic binding protein-like II"/>
    <property type="match status" value="1"/>
</dbReference>
<evidence type="ECO:0000313" key="6">
    <source>
        <dbReference type="EMBL" id="PCD02047.1"/>
    </source>
</evidence>
<dbReference type="InterPro" id="IPR036390">
    <property type="entry name" value="WH_DNA-bd_sf"/>
</dbReference>
<dbReference type="Proteomes" id="UP000218366">
    <property type="component" value="Unassembled WGS sequence"/>
</dbReference>
<accession>A0A2A4B1W9</accession>
<dbReference type="InterPro" id="IPR005119">
    <property type="entry name" value="LysR_subst-bd"/>
</dbReference>
<evidence type="ECO:0000256" key="4">
    <source>
        <dbReference type="ARBA" id="ARBA00023163"/>
    </source>
</evidence>
<proteinExistence type="inferred from homology"/>
<dbReference type="PANTHER" id="PTHR30118:SF6">
    <property type="entry name" value="HTH-TYPE TRANSCRIPTIONAL REGULATOR LEUO"/>
    <property type="match status" value="1"/>
</dbReference>
<dbReference type="InterPro" id="IPR050389">
    <property type="entry name" value="LysR-type_TF"/>
</dbReference>
<evidence type="ECO:0000256" key="3">
    <source>
        <dbReference type="ARBA" id="ARBA00023125"/>
    </source>
</evidence>
<evidence type="ECO:0000259" key="5">
    <source>
        <dbReference type="PROSITE" id="PS50931"/>
    </source>
</evidence>
<keyword evidence="7" id="KW-1185">Reference proteome</keyword>
<organism evidence="6 7">
    <name type="scientific">Sphingomonas spermidinifaciens</name>
    <dbReference type="NCBI Taxonomy" id="1141889"/>
    <lineage>
        <taxon>Bacteria</taxon>
        <taxon>Pseudomonadati</taxon>
        <taxon>Pseudomonadota</taxon>
        <taxon>Alphaproteobacteria</taxon>
        <taxon>Sphingomonadales</taxon>
        <taxon>Sphingomonadaceae</taxon>
        <taxon>Sphingomonas</taxon>
    </lineage>
</organism>
<dbReference type="Pfam" id="PF03466">
    <property type="entry name" value="LysR_substrate"/>
    <property type="match status" value="1"/>
</dbReference>
<comment type="similarity">
    <text evidence="1">Belongs to the LysR transcriptional regulatory family.</text>
</comment>
<dbReference type="Gene3D" id="1.10.10.10">
    <property type="entry name" value="Winged helix-like DNA-binding domain superfamily/Winged helix DNA-binding domain"/>
    <property type="match status" value="1"/>
</dbReference>
<dbReference type="Gene3D" id="3.40.190.10">
    <property type="entry name" value="Periplasmic binding protein-like II"/>
    <property type="match status" value="2"/>
</dbReference>
<dbReference type="GO" id="GO:0003700">
    <property type="term" value="F:DNA-binding transcription factor activity"/>
    <property type="evidence" value="ECO:0007669"/>
    <property type="project" value="InterPro"/>
</dbReference>